<dbReference type="PANTHER" id="PTHR40066">
    <property type="entry name" value="UPF0473 PROTEIN CBO2561/CLC_2432"/>
    <property type="match status" value="1"/>
</dbReference>
<reference evidence="3" key="1">
    <citation type="submission" date="2021-04" db="EMBL/GenBank/DDBJ databases">
        <title>Genome seq and assembly of Bacillus sp.</title>
        <authorList>
            <person name="Chhetri G."/>
        </authorList>
    </citation>
    <scope>NUCLEOTIDE SEQUENCE</scope>
    <source>
        <strain evidence="3">RG28</strain>
    </source>
</reference>
<dbReference type="EMBL" id="JAGIYQ010000001">
    <property type="protein sequence ID" value="MBP0723793.1"/>
    <property type="molecule type" value="Genomic_DNA"/>
</dbReference>
<sequence length="96" mass="11063">MEHGEERQITIVDEEGNEHLCNILFTFESDDYGKSYVIYTPVGEEFDEDGDPVYHASSFMPAEDGEDGELFPIESDEEWAMVEEVLNTFLDDEDEE</sequence>
<dbReference type="NCBIfam" id="NF010221">
    <property type="entry name" value="PRK13678.2-4"/>
    <property type="match status" value="1"/>
</dbReference>
<dbReference type="NCBIfam" id="NF010217">
    <property type="entry name" value="PRK13678.1-4"/>
    <property type="match status" value="1"/>
</dbReference>
<organism evidence="3 4">
    <name type="scientific">Gottfriedia endophytica</name>
    <dbReference type="NCBI Taxonomy" id="2820819"/>
    <lineage>
        <taxon>Bacteria</taxon>
        <taxon>Bacillati</taxon>
        <taxon>Bacillota</taxon>
        <taxon>Bacilli</taxon>
        <taxon>Bacillales</taxon>
        <taxon>Bacillaceae</taxon>
        <taxon>Gottfriedia</taxon>
    </lineage>
</organism>
<dbReference type="PANTHER" id="PTHR40066:SF1">
    <property type="entry name" value="UPF0473 PROTEIN CBO2561_CLC_2432"/>
    <property type="match status" value="1"/>
</dbReference>
<dbReference type="Pfam" id="PF06949">
    <property type="entry name" value="DUF1292"/>
    <property type="match status" value="1"/>
</dbReference>
<dbReference type="InterPro" id="IPR009711">
    <property type="entry name" value="UPF0473"/>
</dbReference>
<keyword evidence="4" id="KW-1185">Reference proteome</keyword>
<gene>
    <name evidence="3" type="ORF">J5Y03_01185</name>
</gene>
<dbReference type="NCBIfam" id="NF010216">
    <property type="entry name" value="PRK13678.1-3"/>
    <property type="match status" value="1"/>
</dbReference>
<evidence type="ECO:0000313" key="4">
    <source>
        <dbReference type="Proteomes" id="UP000682134"/>
    </source>
</evidence>
<evidence type="ECO:0000256" key="2">
    <source>
        <dbReference type="HAMAP-Rule" id="MF_01448"/>
    </source>
</evidence>
<accession>A0A940NRY1</accession>
<protein>
    <recommendedName>
        <fullName evidence="2">UPF0473 protein J5Y03_01185</fullName>
    </recommendedName>
</protein>
<dbReference type="Proteomes" id="UP000682134">
    <property type="component" value="Unassembled WGS sequence"/>
</dbReference>
<dbReference type="AlphaFoldDB" id="A0A940NRY1"/>
<name>A0A940NRY1_9BACI</name>
<dbReference type="HAMAP" id="MF_01448">
    <property type="entry name" value="UPF0473"/>
    <property type="match status" value="1"/>
</dbReference>
<evidence type="ECO:0000313" key="3">
    <source>
        <dbReference type="EMBL" id="MBP0723793.1"/>
    </source>
</evidence>
<evidence type="ECO:0000256" key="1">
    <source>
        <dbReference type="ARBA" id="ARBA00008439"/>
    </source>
</evidence>
<dbReference type="RefSeq" id="WP_209401540.1">
    <property type="nucleotide sequence ID" value="NZ_JAGIYQ010000001.1"/>
</dbReference>
<proteinExistence type="inferred from homology"/>
<comment type="caution">
    <text evidence="3">The sequence shown here is derived from an EMBL/GenBank/DDBJ whole genome shotgun (WGS) entry which is preliminary data.</text>
</comment>
<comment type="similarity">
    <text evidence="1 2">Belongs to the UPF0473 family.</text>
</comment>